<comment type="caution">
    <text evidence="1">The sequence shown here is derived from an EMBL/GenBank/DDBJ whole genome shotgun (WGS) entry which is preliminary data.</text>
</comment>
<dbReference type="EMBL" id="MU003494">
    <property type="protein sequence ID" value="KAF2476295.1"/>
    <property type="molecule type" value="Genomic_DNA"/>
</dbReference>
<organism evidence="1 2">
    <name type="scientific">Lindgomyces ingoldianus</name>
    <dbReference type="NCBI Taxonomy" id="673940"/>
    <lineage>
        <taxon>Eukaryota</taxon>
        <taxon>Fungi</taxon>
        <taxon>Dikarya</taxon>
        <taxon>Ascomycota</taxon>
        <taxon>Pezizomycotina</taxon>
        <taxon>Dothideomycetes</taxon>
        <taxon>Pleosporomycetidae</taxon>
        <taxon>Pleosporales</taxon>
        <taxon>Lindgomycetaceae</taxon>
        <taxon>Lindgomyces</taxon>
    </lineage>
</organism>
<sequence length="407" mass="46847">MGQAFGIVAPYKQEALNLPHTELLRMLFDRSPASLVELFAHPVEPHAFPKFEPERIGRRLKFEVGNEASGEFNQSSLYALPNELLDIIFELLNMEDAVSLSLSNSLFERVGQKHIRALYIPHLGRWADERVIAIGKNIYAGDWPELLLDKDGRDEFDALVDEDTGIWATLYDVFTLALEDNPLSPHASQTLPDKFLGDVLKDRRWNSITHWEASRLLDIICPWNDWPGDCYDKKEPWVLRNLNKKELVRVAAIALRPEYIHGPFVDFLGLGEAILSRICWSSEPVQRQNCQRSDLNLHRGVWAGDALDIVLQVRHEQGVKRKKEGHLWKDVSDEVSSELRRLWKIEFGGNWQEIICKTSKEMQNSRINHQVGLIRREKGHSMAPEEFSRTLKRHLDMVPPDWQVVGA</sequence>
<dbReference type="Proteomes" id="UP000799755">
    <property type="component" value="Unassembled WGS sequence"/>
</dbReference>
<proteinExistence type="predicted"/>
<accession>A0ACB6RB61</accession>
<name>A0ACB6RB61_9PLEO</name>
<reference evidence="1" key="1">
    <citation type="journal article" date="2020" name="Stud. Mycol.">
        <title>101 Dothideomycetes genomes: a test case for predicting lifestyles and emergence of pathogens.</title>
        <authorList>
            <person name="Haridas S."/>
            <person name="Albert R."/>
            <person name="Binder M."/>
            <person name="Bloem J."/>
            <person name="Labutti K."/>
            <person name="Salamov A."/>
            <person name="Andreopoulos B."/>
            <person name="Baker S."/>
            <person name="Barry K."/>
            <person name="Bills G."/>
            <person name="Bluhm B."/>
            <person name="Cannon C."/>
            <person name="Castanera R."/>
            <person name="Culley D."/>
            <person name="Daum C."/>
            <person name="Ezra D."/>
            <person name="Gonzalez J."/>
            <person name="Henrissat B."/>
            <person name="Kuo A."/>
            <person name="Liang C."/>
            <person name="Lipzen A."/>
            <person name="Lutzoni F."/>
            <person name="Magnuson J."/>
            <person name="Mondo S."/>
            <person name="Nolan M."/>
            <person name="Ohm R."/>
            <person name="Pangilinan J."/>
            <person name="Park H.-J."/>
            <person name="Ramirez L."/>
            <person name="Alfaro M."/>
            <person name="Sun H."/>
            <person name="Tritt A."/>
            <person name="Yoshinaga Y."/>
            <person name="Zwiers L.-H."/>
            <person name="Turgeon B."/>
            <person name="Goodwin S."/>
            <person name="Spatafora J."/>
            <person name="Crous P."/>
            <person name="Grigoriev I."/>
        </authorList>
    </citation>
    <scope>NUCLEOTIDE SEQUENCE</scope>
    <source>
        <strain evidence="1">ATCC 200398</strain>
    </source>
</reference>
<evidence type="ECO:0000313" key="2">
    <source>
        <dbReference type="Proteomes" id="UP000799755"/>
    </source>
</evidence>
<protein>
    <submittedName>
        <fullName evidence="1">Uncharacterized protein</fullName>
    </submittedName>
</protein>
<gene>
    <name evidence="1" type="ORF">BDR25DRAFT_339362</name>
</gene>
<evidence type="ECO:0000313" key="1">
    <source>
        <dbReference type="EMBL" id="KAF2476295.1"/>
    </source>
</evidence>
<keyword evidence="2" id="KW-1185">Reference proteome</keyword>